<dbReference type="Pfam" id="PF00933">
    <property type="entry name" value="Glyco_hydro_3"/>
    <property type="match status" value="1"/>
</dbReference>
<dbReference type="GO" id="GO:0009254">
    <property type="term" value="P:peptidoglycan turnover"/>
    <property type="evidence" value="ECO:0007669"/>
    <property type="project" value="TreeGrafter"/>
</dbReference>
<dbReference type="InterPro" id="IPR001466">
    <property type="entry name" value="Beta-lactam-related"/>
</dbReference>
<dbReference type="InterPro" id="IPR050226">
    <property type="entry name" value="NagZ_Beta-hexosaminidase"/>
</dbReference>
<name>A0A6N8JG97_9BACT</name>
<dbReference type="SUPFAM" id="SSF51445">
    <property type="entry name" value="(Trans)glycosidases"/>
    <property type="match status" value="1"/>
</dbReference>
<evidence type="ECO:0000256" key="4">
    <source>
        <dbReference type="ARBA" id="ARBA00022801"/>
    </source>
</evidence>
<evidence type="ECO:0000256" key="3">
    <source>
        <dbReference type="ARBA" id="ARBA00012663"/>
    </source>
</evidence>
<feature type="signal peptide" evidence="7">
    <location>
        <begin position="1"/>
        <end position="16"/>
    </location>
</feature>
<comment type="caution">
    <text evidence="11">The sequence shown here is derived from an EMBL/GenBank/DDBJ whole genome shotgun (WGS) entry which is preliminary data.</text>
</comment>
<dbReference type="PANTHER" id="PTHR30480">
    <property type="entry name" value="BETA-HEXOSAMINIDASE-RELATED"/>
    <property type="match status" value="1"/>
</dbReference>
<dbReference type="AlphaFoldDB" id="A0A6N8JG97"/>
<feature type="domain" description="Glycoside hydrolase family 3 N-terminal" evidence="9">
    <location>
        <begin position="68"/>
        <end position="382"/>
    </location>
</feature>
<dbReference type="InterPro" id="IPR036881">
    <property type="entry name" value="Glyco_hydro_3_C_sf"/>
</dbReference>
<evidence type="ECO:0000256" key="2">
    <source>
        <dbReference type="ARBA" id="ARBA00005336"/>
    </source>
</evidence>
<evidence type="ECO:0000259" key="9">
    <source>
        <dbReference type="Pfam" id="PF00933"/>
    </source>
</evidence>
<sequence length="1005" mass="111127">MMKQLLILGLSGLFLAGSVPGVSTRINPSNPDKKGPDKPLQESKTRVVKRENPEDHWVDSVFASLNSEERIAQLIMIRAHSNLGPDHVKKIVDDIRENKVGGLIFFQGGPVRQALLTNYYQSVSQTPLMIAIDGEWGLGMRLDSVISLPRNLMIGAVKDSTLAYDAGKILGQQCRRMGIHMDYAPDMDVNNNPNNPVINDRSFGQDKYQVARMGVQTIKGMQDQGVWACAKHFPGHGDTDVDSHLDMPTIRKTRAQLDSLELYPFRQAIAAGVGSIMIAHLYVPAIDSTPNTPTSISYNTITKLLKQELGYKGIVITDALEMKGIAKFYTGGEESAKSLLAGNDMLMLPSTAEGSVDAIKRAIRKDLITWDEVNLRVKKVLHAKYQMGLNKPQVIDTTNLTNDLNAATDSLTKRISEKALTLLKNDNHLIPFNEHTPGKVAVIAVGADVNNAFLQTIKALRPDAATYIFTARQPENQVGQVVERLKRDYQAVIIGLHNYSRRPANNFNISTAERLLIQQLQQEMPTATVVFGNPYAIQYFCDAPTIVAAYEDDDNTQREAARLLFGQLPPMGTLPVTVCPNFPYGTGIVAPPPAPPVQLELQHVKPEAVGMNSQVLQHIDVLANEMIRKGAAPGCQILAMKNGKIVYDKNFGAYDYGKREAVTSQSIYDLASVTKVCATTMSIMHLYDEGKLNLDATLGDYLPWVKGSNKAGLRIRDVLLHQAGLVPFIAFYKETLIGGVVPDTALYHSYADSLYSVRVAEHLYLKSSYTDTLFKRILESPLKPQQGYVYSDNDFIFLGEVVEQITGKKLNHYVRETFYEPLGMSTTGFKPRERFSLAQLAPTENERIFRMQWIRGDVHDPGAAMFGGVAGHAGLFSNAEDLAILMQMLLNGGSYNGKQYIKPETLQLFTGYNSNVSRRGLGFDKPEKDNGKHGDPYPCKSASPLTYGHTGFTGTCIWVDPQSNLVFIFLSNRVCPAGGDNKKLGSMHVRENMMETLYEAIEKGK</sequence>
<organism evidence="11 12">
    <name type="scientific">Chitinophaga oryziterrae</name>
    <dbReference type="NCBI Taxonomy" id="1031224"/>
    <lineage>
        <taxon>Bacteria</taxon>
        <taxon>Pseudomonadati</taxon>
        <taxon>Bacteroidota</taxon>
        <taxon>Chitinophagia</taxon>
        <taxon>Chitinophagales</taxon>
        <taxon>Chitinophagaceae</taxon>
        <taxon>Chitinophaga</taxon>
    </lineage>
</organism>
<feature type="domain" description="Glycoside hydrolase family 3 C-terminal" evidence="10">
    <location>
        <begin position="421"/>
        <end position="578"/>
    </location>
</feature>
<reference evidence="11 12" key="1">
    <citation type="submission" date="2019-12" db="EMBL/GenBank/DDBJ databases">
        <title>The draft genomic sequence of strain Chitinophaga oryziterrae JCM 16595.</title>
        <authorList>
            <person name="Zhang X."/>
        </authorList>
    </citation>
    <scope>NUCLEOTIDE SEQUENCE [LARGE SCALE GENOMIC DNA]</scope>
    <source>
        <strain evidence="11 12">JCM 16595</strain>
    </source>
</reference>
<dbReference type="Pfam" id="PF01915">
    <property type="entry name" value="Glyco_hydro_3_C"/>
    <property type="match status" value="1"/>
</dbReference>
<evidence type="ECO:0000256" key="7">
    <source>
        <dbReference type="SAM" id="SignalP"/>
    </source>
</evidence>
<dbReference type="PANTHER" id="PTHR30480:SF13">
    <property type="entry name" value="BETA-HEXOSAMINIDASE"/>
    <property type="match status" value="1"/>
</dbReference>
<dbReference type="Gene3D" id="3.20.20.300">
    <property type="entry name" value="Glycoside hydrolase, family 3, N-terminal domain"/>
    <property type="match status" value="1"/>
</dbReference>
<dbReference type="SUPFAM" id="SSF56601">
    <property type="entry name" value="beta-lactamase/transpeptidase-like"/>
    <property type="match status" value="1"/>
</dbReference>
<feature type="domain" description="Beta-lactamase-related" evidence="8">
    <location>
        <begin position="627"/>
        <end position="978"/>
    </location>
</feature>
<accession>A0A6N8JG97</accession>
<feature type="chain" id="PRO_5027025177" description="beta-N-acetylhexosaminidase" evidence="7">
    <location>
        <begin position="17"/>
        <end position="1005"/>
    </location>
</feature>
<dbReference type="Gene3D" id="3.40.710.10">
    <property type="entry name" value="DD-peptidase/beta-lactamase superfamily"/>
    <property type="match status" value="1"/>
</dbReference>
<dbReference type="Pfam" id="PF00144">
    <property type="entry name" value="Beta-lactamase"/>
    <property type="match status" value="1"/>
</dbReference>
<comment type="catalytic activity">
    <reaction evidence="1">
        <text>Hydrolysis of terminal non-reducing N-acetyl-D-hexosamine residues in N-acetyl-beta-D-hexosaminides.</text>
        <dbReference type="EC" id="3.2.1.52"/>
    </reaction>
</comment>
<feature type="compositionally biased region" description="Basic and acidic residues" evidence="6">
    <location>
        <begin position="31"/>
        <end position="47"/>
    </location>
</feature>
<evidence type="ECO:0000313" key="12">
    <source>
        <dbReference type="Proteomes" id="UP000468388"/>
    </source>
</evidence>
<dbReference type="InterPro" id="IPR017853">
    <property type="entry name" value="GH"/>
</dbReference>
<keyword evidence="5" id="KW-0326">Glycosidase</keyword>
<keyword evidence="12" id="KW-1185">Reference proteome</keyword>
<dbReference type="InterPro" id="IPR002772">
    <property type="entry name" value="Glyco_hydro_3_C"/>
</dbReference>
<evidence type="ECO:0000313" key="11">
    <source>
        <dbReference type="EMBL" id="MVT44273.1"/>
    </source>
</evidence>
<keyword evidence="4 11" id="KW-0378">Hydrolase</keyword>
<dbReference type="InterPro" id="IPR036962">
    <property type="entry name" value="Glyco_hydro_3_N_sf"/>
</dbReference>
<evidence type="ECO:0000259" key="8">
    <source>
        <dbReference type="Pfam" id="PF00144"/>
    </source>
</evidence>
<evidence type="ECO:0000256" key="6">
    <source>
        <dbReference type="SAM" id="MobiDB-lite"/>
    </source>
</evidence>
<evidence type="ECO:0000256" key="1">
    <source>
        <dbReference type="ARBA" id="ARBA00001231"/>
    </source>
</evidence>
<dbReference type="EMBL" id="WRXO01000010">
    <property type="protein sequence ID" value="MVT44273.1"/>
    <property type="molecule type" value="Genomic_DNA"/>
</dbReference>
<gene>
    <name evidence="11" type="ORF">GO495_27000</name>
</gene>
<dbReference type="Proteomes" id="UP000468388">
    <property type="component" value="Unassembled WGS sequence"/>
</dbReference>
<dbReference type="GO" id="GO:0004563">
    <property type="term" value="F:beta-N-acetylhexosaminidase activity"/>
    <property type="evidence" value="ECO:0007669"/>
    <property type="project" value="UniProtKB-EC"/>
</dbReference>
<keyword evidence="7" id="KW-0732">Signal</keyword>
<protein>
    <recommendedName>
        <fullName evidence="3">beta-N-acetylhexosaminidase</fullName>
        <ecNumber evidence="3">3.2.1.52</ecNumber>
    </recommendedName>
</protein>
<evidence type="ECO:0000256" key="5">
    <source>
        <dbReference type="ARBA" id="ARBA00023295"/>
    </source>
</evidence>
<dbReference type="GO" id="GO:0005975">
    <property type="term" value="P:carbohydrate metabolic process"/>
    <property type="evidence" value="ECO:0007669"/>
    <property type="project" value="InterPro"/>
</dbReference>
<proteinExistence type="inferred from homology"/>
<dbReference type="Gene3D" id="3.40.50.1700">
    <property type="entry name" value="Glycoside hydrolase family 3 C-terminal domain"/>
    <property type="match status" value="1"/>
</dbReference>
<dbReference type="InterPro" id="IPR001764">
    <property type="entry name" value="Glyco_hydro_3_N"/>
</dbReference>
<dbReference type="InterPro" id="IPR012338">
    <property type="entry name" value="Beta-lactam/transpept-like"/>
</dbReference>
<evidence type="ECO:0000259" key="10">
    <source>
        <dbReference type="Pfam" id="PF01915"/>
    </source>
</evidence>
<dbReference type="SUPFAM" id="SSF52279">
    <property type="entry name" value="Beta-D-glucan exohydrolase, C-terminal domain"/>
    <property type="match status" value="1"/>
</dbReference>
<dbReference type="EC" id="3.2.1.52" evidence="3"/>
<feature type="region of interest" description="Disordered" evidence="6">
    <location>
        <begin position="24"/>
        <end position="47"/>
    </location>
</feature>
<comment type="similarity">
    <text evidence="2">Belongs to the glycosyl hydrolase 3 family.</text>
</comment>